<dbReference type="RefSeq" id="WP_013045883.1">
    <property type="nucleotide sequence ID" value="NC_014010.1"/>
</dbReference>
<dbReference type="OrthoDB" id="7596693at2"/>
<evidence type="ECO:0000313" key="2">
    <source>
        <dbReference type="Proteomes" id="UP000007460"/>
    </source>
</evidence>
<reference evidence="1 2" key="1">
    <citation type="journal article" date="2010" name="J. Bacteriol.">
        <title>Complete genome sequence of "Candidatus Puniceispirillum marinum" IMCC1322, a representative of the SAR116 clade in the Alphaproteobacteria.</title>
        <authorList>
            <person name="Oh H.M."/>
            <person name="Kwon K.K."/>
            <person name="Kang I."/>
            <person name="Kang S.G."/>
            <person name="Lee J.H."/>
            <person name="Kim S.J."/>
            <person name="Cho J.C."/>
        </authorList>
    </citation>
    <scope>NUCLEOTIDE SEQUENCE [LARGE SCALE GENOMIC DNA]</scope>
    <source>
        <strain evidence="1 2">IMCC1322</strain>
    </source>
</reference>
<dbReference type="AlphaFoldDB" id="D5BSK7"/>
<evidence type="ECO:0000313" key="1">
    <source>
        <dbReference type="EMBL" id="ADE39254.1"/>
    </source>
</evidence>
<gene>
    <name evidence="1" type="ordered locus">SAR116_1011</name>
</gene>
<dbReference type="KEGG" id="apb:SAR116_1011"/>
<proteinExistence type="predicted"/>
<dbReference type="Proteomes" id="UP000007460">
    <property type="component" value="Chromosome"/>
</dbReference>
<dbReference type="EMBL" id="CP001751">
    <property type="protein sequence ID" value="ADE39254.1"/>
    <property type="molecule type" value="Genomic_DNA"/>
</dbReference>
<sequence length="84" mass="9627">MVWDAKQQNPTAHDSELADIAGISVNEVVNGETIAELRAEDLPTRDLERVIKRRKQLAVQRHLRIAEQYIEHVALGEFPKREGR</sequence>
<keyword evidence="2" id="KW-1185">Reference proteome</keyword>
<organism evidence="1 2">
    <name type="scientific">Puniceispirillum marinum (strain IMCC1322)</name>
    <dbReference type="NCBI Taxonomy" id="488538"/>
    <lineage>
        <taxon>Bacteria</taxon>
        <taxon>Pseudomonadati</taxon>
        <taxon>Pseudomonadota</taxon>
        <taxon>Alphaproteobacteria</taxon>
        <taxon>Candidatus Puniceispirillales</taxon>
        <taxon>Candidatus Puniceispirillaceae</taxon>
        <taxon>Candidatus Puniceispirillum</taxon>
    </lineage>
</organism>
<dbReference type="eggNOG" id="ENOG5032TR9">
    <property type="taxonomic scope" value="Bacteria"/>
</dbReference>
<protein>
    <submittedName>
        <fullName evidence="1">Uncharacterized protein</fullName>
    </submittedName>
</protein>
<accession>D5BSK7</accession>
<dbReference type="HOGENOM" id="CLU_2525126_0_0_5"/>
<name>D5BSK7_PUNMI</name>